<evidence type="ECO:0000259" key="9">
    <source>
        <dbReference type="PROSITE" id="PS51371"/>
    </source>
</evidence>
<evidence type="ECO:0000256" key="2">
    <source>
        <dbReference type="ARBA" id="ARBA00012146"/>
    </source>
</evidence>
<dbReference type="InterPro" id="IPR010766">
    <property type="entry name" value="DRTGG"/>
</dbReference>
<evidence type="ECO:0000256" key="3">
    <source>
        <dbReference type="ARBA" id="ARBA00022723"/>
    </source>
</evidence>
<dbReference type="Pfam" id="PF07085">
    <property type="entry name" value="DRTGG"/>
    <property type="match status" value="1"/>
</dbReference>
<keyword evidence="4" id="KW-0378">Hydrolase</keyword>
<dbReference type="Pfam" id="PF02833">
    <property type="entry name" value="DHHA2"/>
    <property type="match status" value="1"/>
</dbReference>
<dbReference type="InterPro" id="IPR001667">
    <property type="entry name" value="DDH_dom"/>
</dbReference>
<evidence type="ECO:0000256" key="7">
    <source>
        <dbReference type="ARBA" id="ARBA00047820"/>
    </source>
</evidence>
<dbReference type="Gene3D" id="3.40.1390.20">
    <property type="entry name" value="HprK N-terminal domain-like"/>
    <property type="match status" value="1"/>
</dbReference>
<feature type="domain" description="CBS" evidence="9">
    <location>
        <begin position="254"/>
        <end position="312"/>
    </location>
</feature>
<dbReference type="STRING" id="224999.GCA_001485475_02208"/>
<dbReference type="InterPro" id="IPR038222">
    <property type="entry name" value="DHHA2_dom_sf"/>
</dbReference>
<dbReference type="SMART" id="SM00116">
    <property type="entry name" value="CBS"/>
    <property type="match status" value="2"/>
</dbReference>
<dbReference type="EMBL" id="DF977003">
    <property type="protein sequence ID" value="GAQ26165.1"/>
    <property type="molecule type" value="Genomic_DNA"/>
</dbReference>
<reference evidence="10" key="1">
    <citation type="journal article" date="2016" name="Genome Announc.">
        <title>Draft Genome Sequence of the Syntrophic Lactate-Degrading Bacterium Tepidanaerobacter syntrophicus JLT.</title>
        <authorList>
            <person name="Matsuura N."/>
            <person name="Ohashi A."/>
            <person name="Tourlousse D.M."/>
            <person name="Sekiguchi Y."/>
        </authorList>
    </citation>
    <scope>NUCLEOTIDE SEQUENCE [LARGE SCALE GENOMIC DNA]</scope>
    <source>
        <strain evidence="10">JL</strain>
    </source>
</reference>
<dbReference type="Gene3D" id="3.90.1640.10">
    <property type="entry name" value="inorganic pyrophosphatase (n-terminal core)"/>
    <property type="match status" value="2"/>
</dbReference>
<dbReference type="RefSeq" id="WP_059033999.1">
    <property type="nucleotide sequence ID" value="NZ_BSDN01000004.1"/>
</dbReference>
<dbReference type="PANTHER" id="PTHR12112:SF22">
    <property type="entry name" value="MANGANESE-DEPENDENT INORGANIC PYROPHOSPHATASE-RELATED"/>
    <property type="match status" value="1"/>
</dbReference>
<dbReference type="EC" id="3.6.1.1" evidence="2"/>
<dbReference type="SMART" id="SM01131">
    <property type="entry name" value="DHHA2"/>
    <property type="match status" value="1"/>
</dbReference>
<evidence type="ECO:0000313" key="10">
    <source>
        <dbReference type="EMBL" id="GAQ26165.1"/>
    </source>
</evidence>
<protein>
    <recommendedName>
        <fullName evidence="2">inorganic diphosphatase</fullName>
        <ecNumber evidence="2">3.6.1.1</ecNumber>
    </recommendedName>
    <alternativeName>
        <fullName evidence="6">Pyrophosphate phospho-hydrolase</fullName>
    </alternativeName>
</protein>
<evidence type="ECO:0000256" key="5">
    <source>
        <dbReference type="ARBA" id="ARBA00023211"/>
    </source>
</evidence>
<dbReference type="Pfam" id="PF01368">
    <property type="entry name" value="DHH"/>
    <property type="match status" value="1"/>
</dbReference>
<evidence type="ECO:0000256" key="1">
    <source>
        <dbReference type="ARBA" id="ARBA00001936"/>
    </source>
</evidence>
<comment type="cofactor">
    <cofactor evidence="1">
        <name>Mn(2+)</name>
        <dbReference type="ChEBI" id="CHEBI:29035"/>
    </cofactor>
</comment>
<organism evidence="10">
    <name type="scientific">Tepidanaerobacter syntrophicus</name>
    <dbReference type="NCBI Taxonomy" id="224999"/>
    <lineage>
        <taxon>Bacteria</taxon>
        <taxon>Bacillati</taxon>
        <taxon>Bacillota</taxon>
        <taxon>Clostridia</taxon>
        <taxon>Thermosediminibacterales</taxon>
        <taxon>Tepidanaerobacteraceae</taxon>
        <taxon>Tepidanaerobacter</taxon>
    </lineage>
</organism>
<evidence type="ECO:0000256" key="4">
    <source>
        <dbReference type="ARBA" id="ARBA00022801"/>
    </source>
</evidence>
<dbReference type="SUPFAM" id="SSF64182">
    <property type="entry name" value="DHH phosphoesterases"/>
    <property type="match status" value="1"/>
</dbReference>
<keyword evidence="11" id="KW-1185">Reference proteome</keyword>
<evidence type="ECO:0000313" key="11">
    <source>
        <dbReference type="Proteomes" id="UP000062160"/>
    </source>
</evidence>
<keyword evidence="8" id="KW-0129">CBS domain</keyword>
<dbReference type="Pfam" id="PF00571">
    <property type="entry name" value="CBS"/>
    <property type="match status" value="2"/>
</dbReference>
<keyword evidence="5" id="KW-0464">Manganese</keyword>
<evidence type="ECO:0000256" key="6">
    <source>
        <dbReference type="ARBA" id="ARBA00032535"/>
    </source>
</evidence>
<evidence type="ECO:0000256" key="8">
    <source>
        <dbReference type="PROSITE-ProRule" id="PRU00703"/>
    </source>
</evidence>
<sequence>MRQNQSSKNPVYVIGHKNPDTDSICSAIAYSYFKREYDGINAIPCKLGPINRETEFVLNYFNTEEPIYIENVYTQIKDIDYEKPLCANMAWPMLAAWQLIQDSGIRTICVVDDSDKFIGLATLGDLAKVYLSQMNNIEKYSIPLKNAVSVLSGEVINKGNDTLGGNIIVATMSLEEVVKRIKSGDTIIVGDRPHIQKAAIKNNVGTLIIVGGAKPDNETLNLAKEHQVNLISTPYDAFDAVKCISQSIPLSYIMKSADIVSFGEEEYIHEITNTMSKYKYRNFPILDKYGTVLGLISRRHILEYEAKNVILVDHNEFSQTVEGINEAAILEIIDHHRLGGIVTDKPILFKNQPVGCTSTIIYETYQNAKITPPPEIAGIMCAAILSDTLVFKSPTCTPRDKKAALNLAAIAEIDIEDFAGRMFKEGTELLDKSPEKIFFTDFKEFHVDEFKIGVGQINVMSDIGELKNEILSFMKDLKEKGGYDILLLMLTNIIKEGSEILWVSDYKNVIEKAFSIDINENIFYLPGIMSRKNQVIPPIVKAVKLLKK</sequence>
<dbReference type="OrthoDB" id="9766150at2"/>
<dbReference type="InterPro" id="IPR028979">
    <property type="entry name" value="Ser_kin/Pase_Hpr-like_N_sf"/>
</dbReference>
<dbReference type="GO" id="GO:0046872">
    <property type="term" value="F:metal ion binding"/>
    <property type="evidence" value="ECO:0007669"/>
    <property type="project" value="UniProtKB-KW"/>
</dbReference>
<name>A0A0U9HH75_9FIRM</name>
<keyword evidence="3" id="KW-0479">Metal-binding</keyword>
<dbReference type="NCBIfam" id="NF011442">
    <property type="entry name" value="PRK14869.1-4"/>
    <property type="match status" value="1"/>
</dbReference>
<dbReference type="PROSITE" id="PS51371">
    <property type="entry name" value="CBS"/>
    <property type="match status" value="2"/>
</dbReference>
<dbReference type="Proteomes" id="UP000062160">
    <property type="component" value="Unassembled WGS sequence"/>
</dbReference>
<dbReference type="InterPro" id="IPR038763">
    <property type="entry name" value="DHH_sf"/>
</dbReference>
<dbReference type="InterPro" id="IPR004097">
    <property type="entry name" value="DHHA2"/>
</dbReference>
<dbReference type="PANTHER" id="PTHR12112">
    <property type="entry name" value="BNIP - RELATED"/>
    <property type="match status" value="1"/>
</dbReference>
<comment type="catalytic activity">
    <reaction evidence="7">
        <text>diphosphate + H2O = 2 phosphate + H(+)</text>
        <dbReference type="Rhea" id="RHEA:24576"/>
        <dbReference type="ChEBI" id="CHEBI:15377"/>
        <dbReference type="ChEBI" id="CHEBI:15378"/>
        <dbReference type="ChEBI" id="CHEBI:33019"/>
        <dbReference type="ChEBI" id="CHEBI:43474"/>
        <dbReference type="EC" id="3.6.1.1"/>
    </reaction>
</comment>
<dbReference type="Gene3D" id="3.10.310.20">
    <property type="entry name" value="DHHA2 domain"/>
    <property type="match status" value="1"/>
</dbReference>
<gene>
    <name evidence="10" type="ORF">TSYNT_9428</name>
</gene>
<dbReference type="AlphaFoldDB" id="A0A0U9HH75"/>
<dbReference type="FunFam" id="3.90.1640.10:FF:000001">
    <property type="entry name" value="Probable manganese-dependent inorganic pyrophosphatase"/>
    <property type="match status" value="1"/>
</dbReference>
<dbReference type="NCBIfam" id="NF011440">
    <property type="entry name" value="PRK14869.1-2"/>
    <property type="match status" value="1"/>
</dbReference>
<dbReference type="GO" id="GO:0004427">
    <property type="term" value="F:inorganic diphosphate phosphatase activity"/>
    <property type="evidence" value="ECO:0007669"/>
    <property type="project" value="UniProtKB-EC"/>
</dbReference>
<dbReference type="SUPFAM" id="SSF75138">
    <property type="entry name" value="HprK N-terminal domain-like"/>
    <property type="match status" value="1"/>
</dbReference>
<dbReference type="GO" id="GO:0005737">
    <property type="term" value="C:cytoplasm"/>
    <property type="evidence" value="ECO:0007669"/>
    <property type="project" value="InterPro"/>
</dbReference>
<feature type="domain" description="CBS" evidence="9">
    <location>
        <begin position="79"/>
        <end position="137"/>
    </location>
</feature>
<dbReference type="InterPro" id="IPR046342">
    <property type="entry name" value="CBS_dom_sf"/>
</dbReference>
<accession>A0A0U9HH75</accession>
<dbReference type="NCBIfam" id="NF011443">
    <property type="entry name" value="PRK14869.1-5"/>
    <property type="match status" value="1"/>
</dbReference>
<proteinExistence type="predicted"/>
<dbReference type="InterPro" id="IPR000644">
    <property type="entry name" value="CBS_dom"/>
</dbReference>
<dbReference type="SUPFAM" id="SSF54631">
    <property type="entry name" value="CBS-domain pair"/>
    <property type="match status" value="1"/>
</dbReference>